<keyword evidence="1 4" id="KW-0808">Transferase</keyword>
<dbReference type="InterPro" id="IPR050832">
    <property type="entry name" value="Bact_Acetyltransf"/>
</dbReference>
<dbReference type="Gene3D" id="3.40.630.30">
    <property type="match status" value="1"/>
</dbReference>
<evidence type="ECO:0000256" key="2">
    <source>
        <dbReference type="ARBA" id="ARBA00023315"/>
    </source>
</evidence>
<feature type="domain" description="N-acetyltransferase" evidence="3">
    <location>
        <begin position="1"/>
        <end position="157"/>
    </location>
</feature>
<gene>
    <name evidence="4" type="ORF">C1I63_00780</name>
</gene>
<organism evidence="4 5">
    <name type="scientific">Rathayibacter caricis DSM 15933</name>
    <dbReference type="NCBI Taxonomy" id="1328867"/>
    <lineage>
        <taxon>Bacteria</taxon>
        <taxon>Bacillati</taxon>
        <taxon>Actinomycetota</taxon>
        <taxon>Actinomycetes</taxon>
        <taxon>Micrococcales</taxon>
        <taxon>Microbacteriaceae</taxon>
        <taxon>Rathayibacter</taxon>
    </lineage>
</organism>
<dbReference type="InterPro" id="IPR016181">
    <property type="entry name" value="Acyl_CoA_acyltransferase"/>
</dbReference>
<dbReference type="PROSITE" id="PS51186">
    <property type="entry name" value="GNAT"/>
    <property type="match status" value="1"/>
</dbReference>
<reference evidence="4 5" key="1">
    <citation type="submission" date="2018-03" db="EMBL/GenBank/DDBJ databases">
        <title>Bacteriophage NCPPB3778 and a type I-E CRISPR drive the evolution of the US Biological Select Agent, Rathayibacter toxicus.</title>
        <authorList>
            <person name="Davis E.W.II."/>
            <person name="Tabima J.F."/>
            <person name="Weisberg A.J."/>
            <person name="Dantas Lopes L."/>
            <person name="Wiseman M.S."/>
            <person name="Wiseman M.S."/>
            <person name="Pupko T."/>
            <person name="Belcher M.S."/>
            <person name="Sechler A.J."/>
            <person name="Tancos M.A."/>
            <person name="Schroeder B.K."/>
            <person name="Murray T.D."/>
            <person name="Luster D.G."/>
            <person name="Schneider W.L."/>
            <person name="Rogers E."/>
            <person name="Andreote F.D."/>
            <person name="Grunwald N.J."/>
            <person name="Putnam M.L."/>
            <person name="Chang J.H."/>
        </authorList>
    </citation>
    <scope>NUCLEOTIDE SEQUENCE [LARGE SCALE GENOMIC DNA]</scope>
    <source>
        <strain evidence="4 5">DSM 15933</strain>
    </source>
</reference>
<name>A0A2T4UYD0_9MICO</name>
<dbReference type="Proteomes" id="UP000241085">
    <property type="component" value="Unassembled WGS sequence"/>
</dbReference>
<keyword evidence="2" id="KW-0012">Acyltransferase</keyword>
<dbReference type="AlphaFoldDB" id="A0A2T4UYD0"/>
<evidence type="ECO:0000313" key="5">
    <source>
        <dbReference type="Proteomes" id="UP000241085"/>
    </source>
</evidence>
<dbReference type="PANTHER" id="PTHR43877">
    <property type="entry name" value="AMINOALKYLPHOSPHONATE N-ACETYLTRANSFERASE-RELATED-RELATED"/>
    <property type="match status" value="1"/>
</dbReference>
<dbReference type="SUPFAM" id="SSF55729">
    <property type="entry name" value="Acyl-CoA N-acyltransferases (Nat)"/>
    <property type="match status" value="1"/>
</dbReference>
<evidence type="ECO:0000256" key="1">
    <source>
        <dbReference type="ARBA" id="ARBA00022679"/>
    </source>
</evidence>
<dbReference type="EMBL" id="PZPL01000001">
    <property type="protein sequence ID" value="PTL74533.1"/>
    <property type="molecule type" value="Genomic_DNA"/>
</dbReference>
<keyword evidence="5" id="KW-1185">Reference proteome</keyword>
<proteinExistence type="predicted"/>
<protein>
    <submittedName>
        <fullName evidence="4">GNAT family N-acetyltransferase</fullName>
    </submittedName>
</protein>
<sequence>MTFPLACPPHTSEEAKAAFIRTVLSEERFAGYLADPDRSLFVAEDDSGAAIGYTMLVRGEPGDADAAAAVRLRPTVELSKCYVLPGSHGSGVASALMEESLEDARGSGAAGVWLGVNRLNERAQRFYARHGFAVVGEKRFLVGDRYEDDFVLERPLP</sequence>
<dbReference type="GO" id="GO:0016747">
    <property type="term" value="F:acyltransferase activity, transferring groups other than amino-acyl groups"/>
    <property type="evidence" value="ECO:0007669"/>
    <property type="project" value="InterPro"/>
</dbReference>
<evidence type="ECO:0000259" key="3">
    <source>
        <dbReference type="PROSITE" id="PS51186"/>
    </source>
</evidence>
<dbReference type="CDD" id="cd04301">
    <property type="entry name" value="NAT_SF"/>
    <property type="match status" value="1"/>
</dbReference>
<evidence type="ECO:0000313" key="4">
    <source>
        <dbReference type="EMBL" id="PTL74533.1"/>
    </source>
</evidence>
<dbReference type="InterPro" id="IPR000182">
    <property type="entry name" value="GNAT_dom"/>
</dbReference>
<dbReference type="Pfam" id="PF00583">
    <property type="entry name" value="Acetyltransf_1"/>
    <property type="match status" value="1"/>
</dbReference>
<comment type="caution">
    <text evidence="4">The sequence shown here is derived from an EMBL/GenBank/DDBJ whole genome shotgun (WGS) entry which is preliminary data.</text>
</comment>
<accession>A0A2T4UYD0</accession>